<accession>A0AAN9F865</accession>
<evidence type="ECO:0000313" key="2">
    <source>
        <dbReference type="Proteomes" id="UP001372338"/>
    </source>
</evidence>
<organism evidence="1 2">
    <name type="scientific">Crotalaria pallida</name>
    <name type="common">Smooth rattlebox</name>
    <name type="synonym">Crotalaria striata</name>
    <dbReference type="NCBI Taxonomy" id="3830"/>
    <lineage>
        <taxon>Eukaryota</taxon>
        <taxon>Viridiplantae</taxon>
        <taxon>Streptophyta</taxon>
        <taxon>Embryophyta</taxon>
        <taxon>Tracheophyta</taxon>
        <taxon>Spermatophyta</taxon>
        <taxon>Magnoliopsida</taxon>
        <taxon>eudicotyledons</taxon>
        <taxon>Gunneridae</taxon>
        <taxon>Pentapetalae</taxon>
        <taxon>rosids</taxon>
        <taxon>fabids</taxon>
        <taxon>Fabales</taxon>
        <taxon>Fabaceae</taxon>
        <taxon>Papilionoideae</taxon>
        <taxon>50 kb inversion clade</taxon>
        <taxon>genistoids sensu lato</taxon>
        <taxon>core genistoids</taxon>
        <taxon>Crotalarieae</taxon>
        <taxon>Crotalaria</taxon>
    </lineage>
</organism>
<evidence type="ECO:0000313" key="1">
    <source>
        <dbReference type="EMBL" id="KAK7270320.1"/>
    </source>
</evidence>
<protein>
    <submittedName>
        <fullName evidence="1">Uncharacterized protein</fullName>
    </submittedName>
</protein>
<comment type="caution">
    <text evidence="1">The sequence shown here is derived from an EMBL/GenBank/DDBJ whole genome shotgun (WGS) entry which is preliminary data.</text>
</comment>
<keyword evidence="2" id="KW-1185">Reference proteome</keyword>
<dbReference type="EMBL" id="JAYWIO010000004">
    <property type="protein sequence ID" value="KAK7270320.1"/>
    <property type="molecule type" value="Genomic_DNA"/>
</dbReference>
<reference evidence="1 2" key="1">
    <citation type="submission" date="2024-01" db="EMBL/GenBank/DDBJ databases">
        <title>The genomes of 5 underutilized Papilionoideae crops provide insights into root nodulation and disease resistanc.</title>
        <authorList>
            <person name="Yuan L."/>
        </authorList>
    </citation>
    <scope>NUCLEOTIDE SEQUENCE [LARGE SCALE GENOMIC DNA]</scope>
    <source>
        <strain evidence="1">ZHUSHIDOU_FW_LH</strain>
        <tissue evidence="1">Leaf</tissue>
    </source>
</reference>
<gene>
    <name evidence="1" type="ORF">RIF29_23378</name>
</gene>
<sequence>MLSIARKPPFDNNLPSKSPPGGFKAVLFAAKATIAATTSSTVCLLGPAFWFASARAGAGISIPSPPQGRGWVESMLREEEEEE</sequence>
<name>A0AAN9F865_CROPI</name>
<dbReference type="Proteomes" id="UP001372338">
    <property type="component" value="Unassembled WGS sequence"/>
</dbReference>
<dbReference type="AlphaFoldDB" id="A0AAN9F865"/>
<proteinExistence type="predicted"/>